<keyword evidence="17" id="KW-0968">Cytoplasmic vesicle</keyword>
<dbReference type="PANTHER" id="PTHR15071:SF13">
    <property type="entry name" value="AUTOPHAGY-RELATED PROTEIN 27"/>
    <property type="match status" value="1"/>
</dbReference>
<keyword evidence="9 20" id="KW-0732">Signal</keyword>
<evidence type="ECO:0000256" key="16">
    <source>
        <dbReference type="ARBA" id="ARBA00023157"/>
    </source>
</evidence>
<evidence type="ECO:0000256" key="17">
    <source>
        <dbReference type="ARBA" id="ARBA00023329"/>
    </source>
</evidence>
<evidence type="ECO:0000256" key="14">
    <source>
        <dbReference type="ARBA" id="ARBA00023128"/>
    </source>
</evidence>
<evidence type="ECO:0000256" key="20">
    <source>
        <dbReference type="SAM" id="SignalP"/>
    </source>
</evidence>
<keyword evidence="12" id="KW-0072">Autophagy</keyword>
<evidence type="ECO:0000256" key="18">
    <source>
        <dbReference type="SAM" id="MobiDB-lite"/>
    </source>
</evidence>
<proteinExistence type="inferred from homology"/>
<feature type="chain" id="PRO_5046885961" description="Autophagy-related protein 27" evidence="20">
    <location>
        <begin position="19"/>
        <end position="341"/>
    </location>
</feature>
<evidence type="ECO:0000256" key="13">
    <source>
        <dbReference type="ARBA" id="ARBA00023034"/>
    </source>
</evidence>
<evidence type="ECO:0000256" key="5">
    <source>
        <dbReference type="ARBA" id="ARBA00005363"/>
    </source>
</evidence>
<dbReference type="Pfam" id="PF09451">
    <property type="entry name" value="ATG27"/>
    <property type="match status" value="1"/>
</dbReference>
<keyword evidence="15 19" id="KW-0472">Membrane</keyword>
<feature type="compositionally biased region" description="Low complexity" evidence="18">
    <location>
        <begin position="191"/>
        <end position="201"/>
    </location>
</feature>
<keyword evidence="8 19" id="KW-0812">Transmembrane</keyword>
<evidence type="ECO:0000256" key="19">
    <source>
        <dbReference type="SAM" id="Phobius"/>
    </source>
</evidence>
<dbReference type="EMBL" id="CAWUOM010000190">
    <property type="protein sequence ID" value="CAK7274916.1"/>
    <property type="molecule type" value="Genomic_DNA"/>
</dbReference>
<evidence type="ECO:0000256" key="6">
    <source>
        <dbReference type="ARBA" id="ARBA00013776"/>
    </source>
</evidence>
<evidence type="ECO:0000256" key="4">
    <source>
        <dbReference type="ARBA" id="ARBA00004614"/>
    </source>
</evidence>
<comment type="caution">
    <text evidence="22">The sequence shown here is derived from an EMBL/GenBank/DDBJ whole genome shotgun (WGS) entry which is preliminary data.</text>
</comment>
<keyword evidence="16" id="KW-1015">Disulfide bond</keyword>
<comment type="similarity">
    <text evidence="5">Belongs to the ATG27 family.</text>
</comment>
<keyword evidence="10" id="KW-0653">Protein transport</keyword>
<gene>
    <name evidence="22" type="primary">ATG27</name>
    <name evidence="22" type="ORF">SEPCBS57363_006410</name>
</gene>
<organism evidence="22 23">
    <name type="scientific">Sporothrix epigloea</name>
    <dbReference type="NCBI Taxonomy" id="1892477"/>
    <lineage>
        <taxon>Eukaryota</taxon>
        <taxon>Fungi</taxon>
        <taxon>Dikarya</taxon>
        <taxon>Ascomycota</taxon>
        <taxon>Pezizomycotina</taxon>
        <taxon>Sordariomycetes</taxon>
        <taxon>Sordariomycetidae</taxon>
        <taxon>Ophiostomatales</taxon>
        <taxon>Ophiostomataceae</taxon>
        <taxon>Sporothrix</taxon>
    </lineage>
</organism>
<evidence type="ECO:0000256" key="10">
    <source>
        <dbReference type="ARBA" id="ARBA00022927"/>
    </source>
</evidence>
<evidence type="ECO:0000259" key="21">
    <source>
        <dbReference type="PROSITE" id="PS51914"/>
    </source>
</evidence>
<comment type="subcellular location">
    <subcellularLocation>
        <location evidence="2">Cytoplasmic vesicle membrane</location>
        <topology evidence="2">Single-pass type I membrane protein</topology>
    </subcellularLocation>
    <subcellularLocation>
        <location evidence="4">Golgi apparatus membrane</location>
        <topology evidence="4">Single-pass type I membrane protein</topology>
    </subcellularLocation>
    <subcellularLocation>
        <location evidence="1">Mitochondrion membrane</location>
        <topology evidence="1">Single-pass membrane protein</topology>
    </subcellularLocation>
    <subcellularLocation>
        <location evidence="3">Preautophagosomal structure membrane</location>
        <topology evidence="3">Single-pass type I membrane protein</topology>
    </subcellularLocation>
</comment>
<dbReference type="InterPro" id="IPR044865">
    <property type="entry name" value="MRH_dom"/>
</dbReference>
<name>A0ABP0E5H3_9PEZI</name>
<accession>A0ABP0E5H3</accession>
<evidence type="ECO:0000256" key="9">
    <source>
        <dbReference type="ARBA" id="ARBA00022729"/>
    </source>
</evidence>
<keyword evidence="13" id="KW-0333">Golgi apparatus</keyword>
<evidence type="ECO:0000256" key="15">
    <source>
        <dbReference type="ARBA" id="ARBA00023136"/>
    </source>
</evidence>
<dbReference type="InterPro" id="IPR009011">
    <property type="entry name" value="Man6P_isomerase_rcpt-bd_dom_sf"/>
</dbReference>
<sequence>MMFSLSVAFAAAVQPTVAMLACDRIVADKQIFDFSPLKRPHSVVTTQHTPPTDSNITYTLDLCGPLKRKCDVPKGEECPNGSWACAIKRWRKDDNTTGIDRVIPLAGNLEDQGGGSLDHKATRLKTADSHADAQKEGVRLVLQGGRYPLDGPVKERQSQRVIVELLCDKSREGTEGEWLIGDYESPRDSDGSSSSDTPSGSINKTMVDDGFSPRELGENQLIREGEDPALVFNGYEIHDADGAFGTLRLTWYTKYACESMADSRRVHWGFFTWFVIVVFLSTAAYLIFGSWLNYNRYGARGWDLLPHGDTMRDVPYLLKDWVRRLINTLQGSGSRGGYSAM</sequence>
<feature type="signal peptide" evidence="20">
    <location>
        <begin position="1"/>
        <end position="18"/>
    </location>
</feature>
<keyword evidence="7" id="KW-0813">Transport</keyword>
<evidence type="ECO:0000313" key="22">
    <source>
        <dbReference type="EMBL" id="CAK7274916.1"/>
    </source>
</evidence>
<protein>
    <recommendedName>
        <fullName evidence="6">Autophagy-related protein 27</fullName>
    </recommendedName>
</protein>
<dbReference type="PROSITE" id="PS51914">
    <property type="entry name" value="MRH"/>
    <property type="match status" value="1"/>
</dbReference>
<evidence type="ECO:0000256" key="3">
    <source>
        <dbReference type="ARBA" id="ARBA00004472"/>
    </source>
</evidence>
<dbReference type="Gene3D" id="2.70.130.10">
    <property type="entry name" value="Mannose-6-phosphate receptor binding domain"/>
    <property type="match status" value="1"/>
</dbReference>
<feature type="domain" description="MRH" evidence="21">
    <location>
        <begin position="20"/>
        <end position="259"/>
    </location>
</feature>
<evidence type="ECO:0000256" key="8">
    <source>
        <dbReference type="ARBA" id="ARBA00022692"/>
    </source>
</evidence>
<evidence type="ECO:0000256" key="12">
    <source>
        <dbReference type="ARBA" id="ARBA00023006"/>
    </source>
</evidence>
<keyword evidence="11 19" id="KW-1133">Transmembrane helix</keyword>
<evidence type="ECO:0000256" key="1">
    <source>
        <dbReference type="ARBA" id="ARBA00004304"/>
    </source>
</evidence>
<evidence type="ECO:0000313" key="23">
    <source>
        <dbReference type="Proteomes" id="UP001642501"/>
    </source>
</evidence>
<dbReference type="InterPro" id="IPR018939">
    <property type="entry name" value="Autophagy-rel_prot_27"/>
</dbReference>
<feature type="region of interest" description="Disordered" evidence="18">
    <location>
        <begin position="178"/>
        <end position="213"/>
    </location>
</feature>
<evidence type="ECO:0000256" key="11">
    <source>
        <dbReference type="ARBA" id="ARBA00022989"/>
    </source>
</evidence>
<dbReference type="PANTHER" id="PTHR15071">
    <property type="entry name" value="MANNOSE-6-PHOSPHATE RECEPTOR FAMILY MEMBER"/>
    <property type="match status" value="1"/>
</dbReference>
<dbReference type="Proteomes" id="UP001642501">
    <property type="component" value="Unassembled WGS sequence"/>
</dbReference>
<evidence type="ECO:0000256" key="7">
    <source>
        <dbReference type="ARBA" id="ARBA00022448"/>
    </source>
</evidence>
<feature type="transmembrane region" description="Helical" evidence="19">
    <location>
        <begin position="268"/>
        <end position="288"/>
    </location>
</feature>
<keyword evidence="23" id="KW-1185">Reference proteome</keyword>
<evidence type="ECO:0000256" key="2">
    <source>
        <dbReference type="ARBA" id="ARBA00004358"/>
    </source>
</evidence>
<dbReference type="SUPFAM" id="SSF50911">
    <property type="entry name" value="Mannose 6-phosphate receptor domain"/>
    <property type="match status" value="1"/>
</dbReference>
<keyword evidence="14" id="KW-0496">Mitochondrion</keyword>
<reference evidence="22 23" key="1">
    <citation type="submission" date="2024-01" db="EMBL/GenBank/DDBJ databases">
        <authorList>
            <person name="Allen C."/>
            <person name="Tagirdzhanova G."/>
        </authorList>
    </citation>
    <scope>NUCLEOTIDE SEQUENCE [LARGE SCALE GENOMIC DNA]</scope>
    <source>
        <strain evidence="22 23">CBS 573.63</strain>
    </source>
</reference>